<evidence type="ECO:0000313" key="4">
    <source>
        <dbReference type="EMBL" id="KAL1514361.1"/>
    </source>
</evidence>
<dbReference type="Proteomes" id="UP001566132">
    <property type="component" value="Unassembled WGS sequence"/>
</dbReference>
<dbReference type="CDD" id="cd00173">
    <property type="entry name" value="SH2"/>
    <property type="match status" value="1"/>
</dbReference>
<dbReference type="InterPro" id="IPR000980">
    <property type="entry name" value="SH2"/>
</dbReference>
<dbReference type="Gene3D" id="3.30.505.10">
    <property type="entry name" value="SH2 domain"/>
    <property type="match status" value="1"/>
</dbReference>
<dbReference type="AlphaFoldDB" id="A0ABD1F9S3"/>
<evidence type="ECO:0000256" key="1">
    <source>
        <dbReference type="PROSITE-ProRule" id="PRU00191"/>
    </source>
</evidence>
<evidence type="ECO:0000259" key="3">
    <source>
        <dbReference type="PROSITE" id="PS50001"/>
    </source>
</evidence>
<evidence type="ECO:0000313" key="5">
    <source>
        <dbReference type="Proteomes" id="UP001566132"/>
    </source>
</evidence>
<dbReference type="EMBL" id="JBDJPC010000002">
    <property type="protein sequence ID" value="KAL1514361.1"/>
    <property type="molecule type" value="Genomic_DNA"/>
</dbReference>
<dbReference type="InterPro" id="IPR036860">
    <property type="entry name" value="SH2_dom_sf"/>
</dbReference>
<organism evidence="4 5">
    <name type="scientific">Hypothenemus hampei</name>
    <name type="common">Coffee berry borer</name>
    <dbReference type="NCBI Taxonomy" id="57062"/>
    <lineage>
        <taxon>Eukaryota</taxon>
        <taxon>Metazoa</taxon>
        <taxon>Ecdysozoa</taxon>
        <taxon>Arthropoda</taxon>
        <taxon>Hexapoda</taxon>
        <taxon>Insecta</taxon>
        <taxon>Pterygota</taxon>
        <taxon>Neoptera</taxon>
        <taxon>Endopterygota</taxon>
        <taxon>Coleoptera</taxon>
        <taxon>Polyphaga</taxon>
        <taxon>Cucujiformia</taxon>
        <taxon>Curculionidae</taxon>
        <taxon>Scolytinae</taxon>
        <taxon>Hypothenemus</taxon>
    </lineage>
</organism>
<keyword evidence="5" id="KW-1185">Reference proteome</keyword>
<protein>
    <recommendedName>
        <fullName evidence="3">SH2 domain-containing protein</fullName>
    </recommendedName>
</protein>
<dbReference type="SMART" id="SM00252">
    <property type="entry name" value="SH2"/>
    <property type="match status" value="1"/>
</dbReference>
<feature type="compositionally biased region" description="Polar residues" evidence="2">
    <location>
        <begin position="301"/>
        <end position="316"/>
    </location>
</feature>
<accession>A0ABD1F9S3</accession>
<reference evidence="4 5" key="1">
    <citation type="submission" date="2024-05" db="EMBL/GenBank/DDBJ databases">
        <title>Genetic variation in Jamaican populations of the coffee berry borer (Hypothenemus hampei).</title>
        <authorList>
            <person name="Errbii M."/>
            <person name="Myrie A."/>
        </authorList>
    </citation>
    <scope>NUCLEOTIDE SEQUENCE [LARGE SCALE GENOMIC DNA]</scope>
    <source>
        <strain evidence="4">JA-Hopewell-2020-01-JO</strain>
        <tissue evidence="4">Whole body</tissue>
    </source>
</reference>
<feature type="domain" description="SH2" evidence="3">
    <location>
        <begin position="103"/>
        <end position="204"/>
    </location>
</feature>
<sequence>MFKKMGCFEVVLEKLIKNVRKNMGNTSTFHTKDINLNKMSDGFSKWIESYHVPMDFSSGRGVIINTSSKEEGLLKLPGNEPRFVNFFPYTPNLDQKRLALEPYYYDNITKSDAEKMLKSKNIEGCFLLRRALTRNNCVTLSYLFEKRVYHRILKAVPYCEPVTDTKITLVTLDYDTAFYNIKNLVDYYKLNKGRKLMCILSISLDDQVKLDKIKDKKSQEIPCPVEQESNAYVFPLDKTPRRLVRFYPVSRSTKPVKINGKMYYPLEELTDEQKAALKKAKESKAKSKNLLNFFRRDKPQTTTIPEIFQPSSSQSIELAGPSTSSQSSGPSTVAGPSTSSQPLGPSKLQQGPSEP</sequence>
<dbReference type="PROSITE" id="PS50001">
    <property type="entry name" value="SH2"/>
    <property type="match status" value="1"/>
</dbReference>
<keyword evidence="1" id="KW-0727">SH2 domain</keyword>
<name>A0ABD1F9S3_HYPHA</name>
<dbReference type="Pfam" id="PF00017">
    <property type="entry name" value="SH2"/>
    <property type="match status" value="1"/>
</dbReference>
<comment type="caution">
    <text evidence="4">The sequence shown here is derived from an EMBL/GenBank/DDBJ whole genome shotgun (WGS) entry which is preliminary data.</text>
</comment>
<feature type="compositionally biased region" description="Low complexity" evidence="2">
    <location>
        <begin position="320"/>
        <end position="332"/>
    </location>
</feature>
<feature type="compositionally biased region" description="Polar residues" evidence="2">
    <location>
        <begin position="334"/>
        <end position="355"/>
    </location>
</feature>
<feature type="region of interest" description="Disordered" evidence="2">
    <location>
        <begin position="301"/>
        <end position="355"/>
    </location>
</feature>
<evidence type="ECO:0000256" key="2">
    <source>
        <dbReference type="SAM" id="MobiDB-lite"/>
    </source>
</evidence>
<proteinExistence type="predicted"/>
<gene>
    <name evidence="4" type="ORF">ABEB36_003629</name>
</gene>
<dbReference type="SUPFAM" id="SSF55550">
    <property type="entry name" value="SH2 domain"/>
    <property type="match status" value="1"/>
</dbReference>